<organism evidence="8 9">
    <name type="scientific">candidate division WOR-3 bacterium</name>
    <dbReference type="NCBI Taxonomy" id="2052148"/>
    <lineage>
        <taxon>Bacteria</taxon>
        <taxon>Bacteria division WOR-3</taxon>
    </lineage>
</organism>
<keyword evidence="4" id="KW-0479">Metal-binding</keyword>
<dbReference type="InterPro" id="IPR050138">
    <property type="entry name" value="DHOase/Allantoinase_Hydrolase"/>
</dbReference>
<sequence length="324" mass="35239">MNDKIFIRGGFVFFPEDKILKKMNIEIEEGRIKRITDSVTPEGDVTTVEAENKLISPGLVDIHAHLREPGREDTETLESGAWAALAGGFTTVCAMPNTSPPTDTREQAVFIRRRSEELGLARILPIATVTKGREGAEIAEFALLAEGGIVAVSDDGDWVVSAEVMRRALEYAGMLGLPVITHAEEPSMCADGVMNEGTVSARLGLRVRPPVAEEIAIGRDIALASYTDSHLHIAHLTTTNGVEQVRKARSRGINVTAEVTPHHLLLTDEELSKFDANYKVNPPLRTEKDRQALITALKDGTIQAIATDHAPHAAEEKEQELDSA</sequence>
<dbReference type="PANTHER" id="PTHR43668">
    <property type="entry name" value="ALLANTOINASE"/>
    <property type="match status" value="1"/>
</dbReference>
<dbReference type="InterPro" id="IPR024403">
    <property type="entry name" value="DHOase_cat"/>
</dbReference>
<dbReference type="PROSITE" id="PS00483">
    <property type="entry name" value="DIHYDROOROTASE_2"/>
    <property type="match status" value="1"/>
</dbReference>
<feature type="non-terminal residue" evidence="8">
    <location>
        <position position="324"/>
    </location>
</feature>
<dbReference type="EMBL" id="WJKJ01000034">
    <property type="protein sequence ID" value="MBD3363810.1"/>
    <property type="molecule type" value="Genomic_DNA"/>
</dbReference>
<keyword evidence="6" id="KW-0665">Pyrimidine biosynthesis</keyword>
<dbReference type="SUPFAM" id="SSF51556">
    <property type="entry name" value="Metallo-dependent hydrolases"/>
    <property type="match status" value="1"/>
</dbReference>
<dbReference type="PROSITE" id="PS00482">
    <property type="entry name" value="DIHYDROOROTASE_1"/>
    <property type="match status" value="1"/>
</dbReference>
<protein>
    <submittedName>
        <fullName evidence="8">Amidohydrolase family protein</fullName>
    </submittedName>
</protein>
<dbReference type="InterPro" id="IPR002195">
    <property type="entry name" value="Dihydroorotase_CS"/>
</dbReference>
<reference evidence="8" key="1">
    <citation type="submission" date="2019-11" db="EMBL/GenBank/DDBJ databases">
        <title>Microbial mats filling the niche in hypersaline microbial mats.</title>
        <authorList>
            <person name="Wong H.L."/>
            <person name="Macleod F.I."/>
            <person name="White R.A. III"/>
            <person name="Burns B.P."/>
        </authorList>
    </citation>
    <scope>NUCLEOTIDE SEQUENCE</scope>
    <source>
        <strain evidence="8">Bin_327</strain>
    </source>
</reference>
<comment type="caution">
    <text evidence="8">The sequence shown here is derived from an EMBL/GenBank/DDBJ whole genome shotgun (WGS) entry which is preliminary data.</text>
</comment>
<dbReference type="InterPro" id="IPR004722">
    <property type="entry name" value="DHOase"/>
</dbReference>
<feature type="domain" description="Dihydroorotase catalytic" evidence="7">
    <location>
        <begin position="53"/>
        <end position="238"/>
    </location>
</feature>
<comment type="cofactor">
    <cofactor evidence="1">
        <name>Zn(2+)</name>
        <dbReference type="ChEBI" id="CHEBI:29105"/>
    </cofactor>
</comment>
<evidence type="ECO:0000256" key="2">
    <source>
        <dbReference type="ARBA" id="ARBA00002368"/>
    </source>
</evidence>
<evidence type="ECO:0000259" key="7">
    <source>
        <dbReference type="Pfam" id="PF12890"/>
    </source>
</evidence>
<dbReference type="Gene3D" id="3.20.20.140">
    <property type="entry name" value="Metal-dependent hydrolases"/>
    <property type="match status" value="1"/>
</dbReference>
<dbReference type="PANTHER" id="PTHR43668:SF2">
    <property type="entry name" value="ALLANTOINASE"/>
    <property type="match status" value="1"/>
</dbReference>
<evidence type="ECO:0000256" key="6">
    <source>
        <dbReference type="ARBA" id="ARBA00022975"/>
    </source>
</evidence>
<dbReference type="InterPro" id="IPR011059">
    <property type="entry name" value="Metal-dep_hydrolase_composite"/>
</dbReference>
<dbReference type="AlphaFoldDB" id="A0A9D5QD82"/>
<dbReference type="GO" id="GO:0006221">
    <property type="term" value="P:pyrimidine nucleotide biosynthetic process"/>
    <property type="evidence" value="ECO:0007669"/>
    <property type="project" value="UniProtKB-KW"/>
</dbReference>
<evidence type="ECO:0000256" key="1">
    <source>
        <dbReference type="ARBA" id="ARBA00001947"/>
    </source>
</evidence>
<dbReference type="Proteomes" id="UP000630660">
    <property type="component" value="Unassembled WGS sequence"/>
</dbReference>
<evidence type="ECO:0000313" key="9">
    <source>
        <dbReference type="Proteomes" id="UP000630660"/>
    </source>
</evidence>
<evidence type="ECO:0000313" key="8">
    <source>
        <dbReference type="EMBL" id="MBD3363810.1"/>
    </source>
</evidence>
<dbReference type="GO" id="GO:0004038">
    <property type="term" value="F:allantoinase activity"/>
    <property type="evidence" value="ECO:0007669"/>
    <property type="project" value="TreeGrafter"/>
</dbReference>
<evidence type="ECO:0000256" key="5">
    <source>
        <dbReference type="ARBA" id="ARBA00022801"/>
    </source>
</evidence>
<dbReference type="GO" id="GO:0006145">
    <property type="term" value="P:purine nucleobase catabolic process"/>
    <property type="evidence" value="ECO:0007669"/>
    <property type="project" value="TreeGrafter"/>
</dbReference>
<evidence type="ECO:0000256" key="4">
    <source>
        <dbReference type="ARBA" id="ARBA00022723"/>
    </source>
</evidence>
<evidence type="ECO:0000256" key="3">
    <source>
        <dbReference type="ARBA" id="ARBA00010286"/>
    </source>
</evidence>
<dbReference type="GO" id="GO:0004151">
    <property type="term" value="F:dihydroorotase activity"/>
    <property type="evidence" value="ECO:0007669"/>
    <property type="project" value="InterPro"/>
</dbReference>
<proteinExistence type="inferred from homology"/>
<dbReference type="CDD" id="cd01317">
    <property type="entry name" value="DHOase_IIa"/>
    <property type="match status" value="1"/>
</dbReference>
<dbReference type="NCBIfam" id="TIGR00857">
    <property type="entry name" value="pyrC_multi"/>
    <property type="match status" value="1"/>
</dbReference>
<accession>A0A9D5QD82</accession>
<dbReference type="GO" id="GO:0046872">
    <property type="term" value="F:metal ion binding"/>
    <property type="evidence" value="ECO:0007669"/>
    <property type="project" value="UniProtKB-KW"/>
</dbReference>
<keyword evidence="5" id="KW-0378">Hydrolase</keyword>
<name>A0A9D5QD82_UNCW3</name>
<dbReference type="SUPFAM" id="SSF51338">
    <property type="entry name" value="Composite domain of metallo-dependent hydrolases"/>
    <property type="match status" value="1"/>
</dbReference>
<dbReference type="GO" id="GO:0005737">
    <property type="term" value="C:cytoplasm"/>
    <property type="evidence" value="ECO:0007669"/>
    <property type="project" value="TreeGrafter"/>
</dbReference>
<dbReference type="InterPro" id="IPR032466">
    <property type="entry name" value="Metal_Hydrolase"/>
</dbReference>
<gene>
    <name evidence="8" type="ORF">GF359_01195</name>
</gene>
<comment type="similarity">
    <text evidence="3">Belongs to the metallo-dependent hydrolases superfamily. DHOase family. Class I DHOase subfamily.</text>
</comment>
<comment type="function">
    <text evidence="2">Catalyzes the reversible cyclization of carbamoyl aspartate to dihydroorotate.</text>
</comment>
<dbReference type="Pfam" id="PF12890">
    <property type="entry name" value="DHOase"/>
    <property type="match status" value="1"/>
</dbReference>
<dbReference type="Gene3D" id="2.30.40.10">
    <property type="entry name" value="Urease, subunit C, domain 1"/>
    <property type="match status" value="1"/>
</dbReference>